<evidence type="ECO:0000313" key="1">
    <source>
        <dbReference type="EMBL" id="EFH47535.1"/>
    </source>
</evidence>
<reference evidence="2" key="1">
    <citation type="journal article" date="2011" name="Nat. Genet.">
        <title>The Arabidopsis lyrata genome sequence and the basis of rapid genome size change.</title>
        <authorList>
            <person name="Hu T.T."/>
            <person name="Pattyn P."/>
            <person name="Bakker E.G."/>
            <person name="Cao J."/>
            <person name="Cheng J.-F."/>
            <person name="Clark R.M."/>
            <person name="Fahlgren N."/>
            <person name="Fawcett J.A."/>
            <person name="Grimwood J."/>
            <person name="Gundlach H."/>
            <person name="Haberer G."/>
            <person name="Hollister J.D."/>
            <person name="Ossowski S."/>
            <person name="Ottilar R.P."/>
            <person name="Salamov A.A."/>
            <person name="Schneeberger K."/>
            <person name="Spannagl M."/>
            <person name="Wang X."/>
            <person name="Yang L."/>
            <person name="Nasrallah M.E."/>
            <person name="Bergelson J."/>
            <person name="Carrington J.C."/>
            <person name="Gaut B.S."/>
            <person name="Schmutz J."/>
            <person name="Mayer K.F.X."/>
            <person name="Van de Peer Y."/>
            <person name="Grigoriev I.V."/>
            <person name="Nordborg M."/>
            <person name="Weigel D."/>
            <person name="Guo Y.-L."/>
        </authorList>
    </citation>
    <scope>NUCLEOTIDE SEQUENCE [LARGE SCALE GENOMIC DNA]</scope>
    <source>
        <strain evidence="2">cv. MN47</strain>
    </source>
</reference>
<keyword evidence="2" id="KW-1185">Reference proteome</keyword>
<accession>D7M0J8</accession>
<organism evidence="2">
    <name type="scientific">Arabidopsis lyrata subsp. lyrata</name>
    <name type="common">Lyre-leaved rock-cress</name>
    <dbReference type="NCBI Taxonomy" id="81972"/>
    <lineage>
        <taxon>Eukaryota</taxon>
        <taxon>Viridiplantae</taxon>
        <taxon>Streptophyta</taxon>
        <taxon>Embryophyta</taxon>
        <taxon>Tracheophyta</taxon>
        <taxon>Spermatophyta</taxon>
        <taxon>Magnoliopsida</taxon>
        <taxon>eudicotyledons</taxon>
        <taxon>Gunneridae</taxon>
        <taxon>Pentapetalae</taxon>
        <taxon>rosids</taxon>
        <taxon>malvids</taxon>
        <taxon>Brassicales</taxon>
        <taxon>Brassicaceae</taxon>
        <taxon>Camelineae</taxon>
        <taxon>Arabidopsis</taxon>
    </lineage>
</organism>
<protein>
    <submittedName>
        <fullName evidence="1">Predicted protein</fullName>
    </submittedName>
</protein>
<sequence length="94" mass="10106">MIICRKVVDSYQLQDFLIEDSHSILFSGSDSFLTSANPDLSVSLLGSISNPFLYASIASSNLDNPINAAPNRLYPIDQSGLSSIVFFASDKASS</sequence>
<dbReference type="Proteomes" id="UP000008694">
    <property type="component" value="Unassembled WGS sequence"/>
</dbReference>
<evidence type="ECO:0000313" key="2">
    <source>
        <dbReference type="Proteomes" id="UP000008694"/>
    </source>
</evidence>
<gene>
    <name evidence="1" type="ORF">ARALYDRAFT_908699</name>
</gene>
<name>D7M0J8_ARALL</name>
<dbReference type="HOGENOM" id="CLU_2389212_0_0_1"/>
<dbReference type="Gramene" id="scaffold_600756.1">
    <property type="protein sequence ID" value="scaffold_600756.1"/>
    <property type="gene ID" value="scaffold_600756.1"/>
</dbReference>
<dbReference type="EMBL" id="GL348718">
    <property type="protein sequence ID" value="EFH47535.1"/>
    <property type="molecule type" value="Genomic_DNA"/>
</dbReference>
<dbReference type="AlphaFoldDB" id="D7M0J8"/>
<proteinExistence type="predicted"/>